<sequence length="363" mass="39819">MKRIYECGNGEYLIGKPYGLNWGISKGVGEPGSHVNNTILMQIYDSSAILSGLRNEIPNFSETNGRNLMGSEDEMVLLNDSSISWLFKTLRGSYQEDEIKFLKSQPTKNNVKSTFGSLDDAVDEILVPATQHSAVNGGSDVECTDAKEEDFEHFSDTFADTEAPSHVSISAAETENFKSTSETLDYTIDSFVTATETEVSSGSTIERQDSDGRRQFSLASISEDIGITSFIFAAFSCAQAPALSRTDRDKCEAVKEEEVGQETVSTPFASIAAQEACEKWRLRGNQAYAKGDTTKAEDCYTQGVNSVSQNETSRSCLRALMLCYSNRAAARMSLGRMREALEDCMRAAALDPNFLRVQVRAAK</sequence>
<gene>
    <name evidence="1" type="ORF">ILEXP_LOCUS54662</name>
</gene>
<accession>A0ABC8UTI8</accession>
<dbReference type="PANTHER" id="PTHR45181:SF4">
    <property type="entry name" value="HEAT SHOCK PROTEIN DNAJ WITH TETRATRICOPEPTIDE REPEAT-CONTAINING PROTEIN"/>
    <property type="match status" value="1"/>
</dbReference>
<name>A0ABC8UTI8_9AQUA</name>
<dbReference type="SUPFAM" id="SSF48452">
    <property type="entry name" value="TPR-like"/>
    <property type="match status" value="1"/>
</dbReference>
<dbReference type="AlphaFoldDB" id="A0ABC8UTI8"/>
<comment type="caution">
    <text evidence="1">The sequence shown here is derived from an EMBL/GenBank/DDBJ whole genome shotgun (WGS) entry which is preliminary data.</text>
</comment>
<protein>
    <submittedName>
        <fullName evidence="1">Uncharacterized protein</fullName>
    </submittedName>
</protein>
<dbReference type="InterPro" id="IPR011990">
    <property type="entry name" value="TPR-like_helical_dom_sf"/>
</dbReference>
<dbReference type="EMBL" id="CAUOFW020008946">
    <property type="protein sequence ID" value="CAK9184344.1"/>
    <property type="molecule type" value="Genomic_DNA"/>
</dbReference>
<keyword evidence="2" id="KW-1185">Reference proteome</keyword>
<dbReference type="InterPro" id="IPR019734">
    <property type="entry name" value="TPR_rpt"/>
</dbReference>
<evidence type="ECO:0000313" key="2">
    <source>
        <dbReference type="Proteomes" id="UP001642360"/>
    </source>
</evidence>
<dbReference type="Proteomes" id="UP001642360">
    <property type="component" value="Unassembled WGS sequence"/>
</dbReference>
<organism evidence="1 2">
    <name type="scientific">Ilex paraguariensis</name>
    <name type="common">yerba mate</name>
    <dbReference type="NCBI Taxonomy" id="185542"/>
    <lineage>
        <taxon>Eukaryota</taxon>
        <taxon>Viridiplantae</taxon>
        <taxon>Streptophyta</taxon>
        <taxon>Embryophyta</taxon>
        <taxon>Tracheophyta</taxon>
        <taxon>Spermatophyta</taxon>
        <taxon>Magnoliopsida</taxon>
        <taxon>eudicotyledons</taxon>
        <taxon>Gunneridae</taxon>
        <taxon>Pentapetalae</taxon>
        <taxon>asterids</taxon>
        <taxon>campanulids</taxon>
        <taxon>Aquifoliales</taxon>
        <taxon>Aquifoliaceae</taxon>
        <taxon>Ilex</taxon>
    </lineage>
</organism>
<proteinExistence type="predicted"/>
<dbReference type="PANTHER" id="PTHR45181">
    <property type="entry name" value="HEAT SHOCK PROTEIN DNAJ WITH TETRATRICOPEPTIDE REPEAT-CONTAINING PROTEIN"/>
    <property type="match status" value="1"/>
</dbReference>
<dbReference type="SMART" id="SM00028">
    <property type="entry name" value="TPR"/>
    <property type="match status" value="2"/>
</dbReference>
<reference evidence="1 2" key="1">
    <citation type="submission" date="2024-02" db="EMBL/GenBank/DDBJ databases">
        <authorList>
            <person name="Vignale AGUSTIN F."/>
            <person name="Sosa J E."/>
            <person name="Modenutti C."/>
        </authorList>
    </citation>
    <scope>NUCLEOTIDE SEQUENCE [LARGE SCALE GENOMIC DNA]</scope>
</reference>
<dbReference type="Gene3D" id="1.25.40.10">
    <property type="entry name" value="Tetratricopeptide repeat domain"/>
    <property type="match status" value="1"/>
</dbReference>
<evidence type="ECO:0000313" key="1">
    <source>
        <dbReference type="EMBL" id="CAK9184344.1"/>
    </source>
</evidence>